<proteinExistence type="predicted"/>
<evidence type="ECO:0000313" key="1">
    <source>
        <dbReference type="EMBL" id="KAK3046517.1"/>
    </source>
</evidence>
<organism evidence="1 2">
    <name type="scientific">Extremus antarcticus</name>
    <dbReference type="NCBI Taxonomy" id="702011"/>
    <lineage>
        <taxon>Eukaryota</taxon>
        <taxon>Fungi</taxon>
        <taxon>Dikarya</taxon>
        <taxon>Ascomycota</taxon>
        <taxon>Pezizomycotina</taxon>
        <taxon>Dothideomycetes</taxon>
        <taxon>Dothideomycetidae</taxon>
        <taxon>Mycosphaerellales</taxon>
        <taxon>Extremaceae</taxon>
        <taxon>Extremus</taxon>
    </lineage>
</organism>
<keyword evidence="2" id="KW-1185">Reference proteome</keyword>
<evidence type="ECO:0000313" key="2">
    <source>
        <dbReference type="Proteomes" id="UP001271007"/>
    </source>
</evidence>
<name>A0AAJ0DAQ0_9PEZI</name>
<dbReference type="EMBL" id="JAWDJX010000089">
    <property type="protein sequence ID" value="KAK3046517.1"/>
    <property type="molecule type" value="Genomic_DNA"/>
</dbReference>
<sequence>MSASARFFDIPELVHEVLLNLPPADVLPARQINPLFAYNIDISTPLGRKLFLLRDPDQGVKVFWTKTPGFIDTTLQQRFVYNPLVLKPVNAANPPVTSQLMFSFFSRDGRFNNYDSNSGTLLRDMQITKPAVTEVYIGLSFRGNWGKAIVENETGITVGDILNALEHELKRWVQSFSLHEAPECEIIFSIGGIFVTQEEKERVEG</sequence>
<accession>A0AAJ0DAQ0</accession>
<dbReference type="Proteomes" id="UP001271007">
    <property type="component" value="Unassembled WGS sequence"/>
</dbReference>
<gene>
    <name evidence="1" type="ORF">LTR09_012006</name>
</gene>
<comment type="caution">
    <text evidence="1">The sequence shown here is derived from an EMBL/GenBank/DDBJ whole genome shotgun (WGS) entry which is preliminary data.</text>
</comment>
<dbReference type="AlphaFoldDB" id="A0AAJ0DAQ0"/>
<reference evidence="1" key="1">
    <citation type="submission" date="2023-04" db="EMBL/GenBank/DDBJ databases">
        <title>Black Yeasts Isolated from many extreme environments.</title>
        <authorList>
            <person name="Coleine C."/>
            <person name="Stajich J.E."/>
            <person name="Selbmann L."/>
        </authorList>
    </citation>
    <scope>NUCLEOTIDE SEQUENCE</scope>
    <source>
        <strain evidence="1">CCFEE 5312</strain>
    </source>
</reference>
<protein>
    <submittedName>
        <fullName evidence="1">Uncharacterized protein</fullName>
    </submittedName>
</protein>